<dbReference type="GO" id="GO:0016757">
    <property type="term" value="F:glycosyltransferase activity"/>
    <property type="evidence" value="ECO:0007669"/>
    <property type="project" value="UniProtKB-KW"/>
</dbReference>
<gene>
    <name evidence="7" type="ORF">CCE01nite_39020</name>
</gene>
<keyword evidence="8" id="KW-1185">Reference proteome</keyword>
<evidence type="ECO:0000256" key="2">
    <source>
        <dbReference type="ARBA" id="ARBA00006739"/>
    </source>
</evidence>
<proteinExistence type="inferred from homology"/>
<evidence type="ECO:0000313" key="7">
    <source>
        <dbReference type="EMBL" id="GEA89953.1"/>
    </source>
</evidence>
<comment type="similarity">
    <text evidence="2">Belongs to the glycosyltransferase 2 family.</text>
</comment>
<comment type="caution">
    <text evidence="7">The sequence shown here is derived from an EMBL/GenBank/DDBJ whole genome shotgun (WGS) entry which is preliminary data.</text>
</comment>
<protein>
    <submittedName>
        <fullName evidence="7">Glycosyl transferase</fullName>
    </submittedName>
</protein>
<feature type="domain" description="Glycosyltransferase 2-like" evidence="6">
    <location>
        <begin position="204"/>
        <end position="262"/>
    </location>
</feature>
<dbReference type="AlphaFoldDB" id="A0A4Y3L0P1"/>
<evidence type="ECO:0000259" key="5">
    <source>
        <dbReference type="Pfam" id="PF00535"/>
    </source>
</evidence>
<organism evidence="7 8">
    <name type="scientific">Cellulomonas cellasea</name>
    <dbReference type="NCBI Taxonomy" id="43670"/>
    <lineage>
        <taxon>Bacteria</taxon>
        <taxon>Bacillati</taxon>
        <taxon>Actinomycetota</taxon>
        <taxon>Actinomycetes</taxon>
        <taxon>Micrococcales</taxon>
        <taxon>Cellulomonadaceae</taxon>
        <taxon>Cellulomonas</taxon>
    </lineage>
</organism>
<evidence type="ECO:0000256" key="4">
    <source>
        <dbReference type="ARBA" id="ARBA00022679"/>
    </source>
</evidence>
<dbReference type="InterPro" id="IPR001173">
    <property type="entry name" value="Glyco_trans_2-like"/>
</dbReference>
<evidence type="ECO:0000259" key="6">
    <source>
        <dbReference type="Pfam" id="PF13632"/>
    </source>
</evidence>
<dbReference type="CDD" id="cd04186">
    <property type="entry name" value="GT_2_like_c"/>
    <property type="match status" value="1"/>
</dbReference>
<dbReference type="Pfam" id="PF00535">
    <property type="entry name" value="Glycos_transf_2"/>
    <property type="match status" value="1"/>
</dbReference>
<dbReference type="EMBL" id="BJLR01000039">
    <property type="protein sequence ID" value="GEA89953.1"/>
    <property type="molecule type" value="Genomic_DNA"/>
</dbReference>
<accession>A0A4Y3L0P1</accession>
<name>A0A4Y3L0P1_9CELL</name>
<evidence type="ECO:0000256" key="1">
    <source>
        <dbReference type="ARBA" id="ARBA00004776"/>
    </source>
</evidence>
<sequence length="375" mass="40234">MSGARTPLAEPDRVPGPAPDVTVVVVAYDAADRVGACLDALRGQELGGLTMRVVVVDNASHDGTADVVARGYPEVHLVRSPVNTGFAGGNNLGLRTAGGPWVVLLNDDAIPEPGFVARLVGAISDAAHDVAAVNATVLLAARFRPARPGDSEGLLVHGPHGDYVADPAGEVRLVNTTGNVVRTDGYGVDRGWLEEHGRHAPDREVFGFCGAAVVLRRSALDVVGLFDDDFFMYYEDTDLSWRLRLAGFRVEHCPDAVVHHEHGASSRESSELFRFHDARNRLLVLVKDATPGLAARCLARFVLTTASIAVRRSQPAAHVRTRLRVLASCVRLAPRLLARRRAIGRSAAVSRADVERLLVRPSAEGPGTYRRVPSD</sequence>
<dbReference type="Pfam" id="PF13632">
    <property type="entry name" value="Glyco_trans_2_3"/>
    <property type="match status" value="1"/>
</dbReference>
<reference evidence="7" key="1">
    <citation type="submission" date="2019-06" db="EMBL/GenBank/DDBJ databases">
        <title>Whole genome shotgun sequence of Cellulomonas cellasea NBRC 3753.</title>
        <authorList>
            <person name="Hosoyama A."/>
            <person name="Uohara A."/>
            <person name="Ohji S."/>
            <person name="Ichikawa N."/>
        </authorList>
    </citation>
    <scope>NUCLEOTIDE SEQUENCE [LARGE SCALE GENOMIC DNA]</scope>
    <source>
        <strain evidence="7">NBRC 3753</strain>
    </source>
</reference>
<keyword evidence="4 7" id="KW-0808">Transferase</keyword>
<dbReference type="Gene3D" id="3.90.550.10">
    <property type="entry name" value="Spore Coat Polysaccharide Biosynthesis Protein SpsA, Chain A"/>
    <property type="match status" value="1"/>
</dbReference>
<evidence type="ECO:0000313" key="8">
    <source>
        <dbReference type="Proteomes" id="UP000317046"/>
    </source>
</evidence>
<keyword evidence="3" id="KW-0328">Glycosyltransferase</keyword>
<dbReference type="SUPFAM" id="SSF53448">
    <property type="entry name" value="Nucleotide-diphospho-sugar transferases"/>
    <property type="match status" value="1"/>
</dbReference>
<dbReference type="InterPro" id="IPR029044">
    <property type="entry name" value="Nucleotide-diphossugar_trans"/>
</dbReference>
<feature type="domain" description="Glycosyltransferase 2-like" evidence="5">
    <location>
        <begin position="22"/>
        <end position="135"/>
    </location>
</feature>
<dbReference type="PANTHER" id="PTHR43179:SF12">
    <property type="entry name" value="GALACTOFURANOSYLTRANSFERASE GLFT2"/>
    <property type="match status" value="1"/>
</dbReference>
<dbReference type="Proteomes" id="UP000317046">
    <property type="component" value="Unassembled WGS sequence"/>
</dbReference>
<dbReference type="PANTHER" id="PTHR43179">
    <property type="entry name" value="RHAMNOSYLTRANSFERASE WBBL"/>
    <property type="match status" value="1"/>
</dbReference>
<dbReference type="RefSeq" id="WP_141372889.1">
    <property type="nucleotide sequence ID" value="NZ_BJLR01000039.1"/>
</dbReference>
<evidence type="ECO:0000256" key="3">
    <source>
        <dbReference type="ARBA" id="ARBA00022676"/>
    </source>
</evidence>
<comment type="pathway">
    <text evidence="1">Cell wall biogenesis; cell wall polysaccharide biosynthesis.</text>
</comment>